<name>A0ABP0EIM6_9ASCO</name>
<evidence type="ECO:0000259" key="15">
    <source>
        <dbReference type="Pfam" id="PF18595"/>
    </source>
</evidence>
<reference evidence="16 17" key="1">
    <citation type="submission" date="2024-01" db="EMBL/GenBank/DDBJ databases">
        <authorList>
            <consortium name="Genoscope - CEA"/>
            <person name="William W."/>
        </authorList>
    </citation>
    <scope>NUCLEOTIDE SEQUENCE [LARGE SCALE GENOMIC DNA]</scope>
    <source>
        <strain evidence="16 17">29B2s-10</strain>
    </source>
</reference>
<gene>
    <name evidence="16" type="primary">NUF2</name>
    <name evidence="16" type="ORF">CAAN4_G07360</name>
</gene>
<sequence>MSRPSSVYRSSAMFRRGLSGSIAPQTPMQQSQSQSQQHNHQDNFPLLDFKEISICLQSCNFRASEELVSKPSSSYIRTLFEQVLDSFLGVTTENIAKKAQLLNNSKDQNVDESIDQDDDTTNSIKLLIQHRIMFQFLNDCGVYDFTLMDIMRPEPFRIRRILSAIVNYAKFREEHSIDCEELLGISEANLEKLNKVTTNKTQLNDKILRLKRKLEIDDTNNKKASLKQINSYNSKIENELKKLKKAQELLTLEHTKYKNEKLRLIEKLEDHNYLIIESNKELEKLKSYLMSNPGVISKVITDLKLNLETDQQRIGELEQQNRNLSVSSESFQLVEQELKHLFRILEEILNDLSKEEQSLDKLTRYQEFMDQQILEASDLNRQTQQLTRQLNNIEEKINRLREQSRERSETSKRQLSSLNESYLELSNERKEKEQELDVKRTYISDLEKKMTMIKKEYQDEVKDAHLGVERLNAHVKLYLTEMGKKVEMKD</sequence>
<feature type="region of interest" description="Disordered" evidence="13">
    <location>
        <begin position="20"/>
        <end position="40"/>
    </location>
</feature>
<keyword evidence="17" id="KW-1185">Reference proteome</keyword>
<evidence type="ECO:0000313" key="17">
    <source>
        <dbReference type="Proteomes" id="UP001497600"/>
    </source>
</evidence>
<dbReference type="InterPro" id="IPR038275">
    <property type="entry name" value="Nuf2_N_sf"/>
</dbReference>
<dbReference type="EMBL" id="OZ004259">
    <property type="protein sequence ID" value="CAK7917198.1"/>
    <property type="molecule type" value="Genomic_DNA"/>
</dbReference>
<accession>A0ABP0EIM6</accession>
<keyword evidence="9" id="KW-0539">Nucleus</keyword>
<evidence type="ECO:0000256" key="8">
    <source>
        <dbReference type="ARBA" id="ARBA00023054"/>
    </source>
</evidence>
<feature type="domain" description="Kinetochore protein Nuf2 N-terminal" evidence="14">
    <location>
        <begin position="42"/>
        <end position="183"/>
    </location>
</feature>
<keyword evidence="4" id="KW-0158">Chromosome</keyword>
<evidence type="ECO:0000259" key="14">
    <source>
        <dbReference type="Pfam" id="PF03800"/>
    </source>
</evidence>
<evidence type="ECO:0000256" key="10">
    <source>
        <dbReference type="ARBA" id="ARBA00023306"/>
    </source>
</evidence>
<dbReference type="Pfam" id="PF03800">
    <property type="entry name" value="Nuf2"/>
    <property type="match status" value="1"/>
</dbReference>
<dbReference type="InterPro" id="IPR041112">
    <property type="entry name" value="Nuf2_DHR10-like"/>
</dbReference>
<feature type="region of interest" description="Disordered" evidence="13">
    <location>
        <begin position="401"/>
        <end position="420"/>
    </location>
</feature>
<evidence type="ECO:0000256" key="7">
    <source>
        <dbReference type="ARBA" id="ARBA00022838"/>
    </source>
</evidence>
<feature type="domain" description="Nuf2 DHR10-like" evidence="15">
    <location>
        <begin position="306"/>
        <end position="420"/>
    </location>
</feature>
<organism evidence="16 17">
    <name type="scientific">[Candida] anglica</name>
    <dbReference type="NCBI Taxonomy" id="148631"/>
    <lineage>
        <taxon>Eukaryota</taxon>
        <taxon>Fungi</taxon>
        <taxon>Dikarya</taxon>
        <taxon>Ascomycota</taxon>
        <taxon>Saccharomycotina</taxon>
        <taxon>Pichiomycetes</taxon>
        <taxon>Debaryomycetaceae</taxon>
        <taxon>Kurtzmaniella</taxon>
    </lineage>
</organism>
<evidence type="ECO:0000256" key="3">
    <source>
        <dbReference type="ARBA" id="ARBA00005498"/>
    </source>
</evidence>
<evidence type="ECO:0000256" key="9">
    <source>
        <dbReference type="ARBA" id="ARBA00023242"/>
    </source>
</evidence>
<feature type="compositionally biased region" description="Basic and acidic residues" evidence="13">
    <location>
        <begin position="401"/>
        <end position="412"/>
    </location>
</feature>
<evidence type="ECO:0000256" key="2">
    <source>
        <dbReference type="ARBA" id="ARBA00004629"/>
    </source>
</evidence>
<evidence type="ECO:0000313" key="16">
    <source>
        <dbReference type="EMBL" id="CAK7917198.1"/>
    </source>
</evidence>
<keyword evidence="5" id="KW-0132">Cell division</keyword>
<feature type="coiled-coil region" evidence="12">
    <location>
        <begin position="193"/>
        <end position="260"/>
    </location>
</feature>
<evidence type="ECO:0000256" key="12">
    <source>
        <dbReference type="SAM" id="Coils"/>
    </source>
</evidence>
<dbReference type="PANTHER" id="PTHR21650">
    <property type="entry name" value="MEMBRALIN/KINETOCHORE PROTEIN NUF2"/>
    <property type="match status" value="1"/>
</dbReference>
<keyword evidence="8 12" id="KW-0175">Coiled coil</keyword>
<evidence type="ECO:0000256" key="5">
    <source>
        <dbReference type="ARBA" id="ARBA00022618"/>
    </source>
</evidence>
<evidence type="ECO:0000256" key="13">
    <source>
        <dbReference type="SAM" id="MobiDB-lite"/>
    </source>
</evidence>
<dbReference type="InterPro" id="IPR005549">
    <property type="entry name" value="Kinetochore_Nuf2_N"/>
</dbReference>
<comment type="subcellular location">
    <subcellularLocation>
        <location evidence="2">Chromosome</location>
        <location evidence="2">Centromere</location>
        <location evidence="2">Kinetochore</location>
    </subcellularLocation>
    <subcellularLocation>
        <location evidence="1">Nucleus</location>
    </subcellularLocation>
</comment>
<dbReference type="Gene3D" id="1.10.418.60">
    <property type="entry name" value="Ncd80 complex, Nuf2 subunit"/>
    <property type="match status" value="1"/>
</dbReference>
<keyword evidence="11" id="KW-0137">Centromere</keyword>
<dbReference type="Pfam" id="PF18595">
    <property type="entry name" value="Nuf2_DHR10-like"/>
    <property type="match status" value="1"/>
</dbReference>
<comment type="similarity">
    <text evidence="3">Belongs to the NUF2 family.</text>
</comment>
<keyword evidence="6" id="KW-0498">Mitosis</keyword>
<keyword evidence="10" id="KW-0131">Cell cycle</keyword>
<dbReference type="PANTHER" id="PTHR21650:SF2">
    <property type="entry name" value="KINETOCHORE PROTEIN NUF2"/>
    <property type="match status" value="1"/>
</dbReference>
<proteinExistence type="inferred from homology"/>
<evidence type="ECO:0000256" key="6">
    <source>
        <dbReference type="ARBA" id="ARBA00022776"/>
    </source>
</evidence>
<evidence type="ECO:0000256" key="4">
    <source>
        <dbReference type="ARBA" id="ARBA00022454"/>
    </source>
</evidence>
<evidence type="ECO:0000256" key="1">
    <source>
        <dbReference type="ARBA" id="ARBA00004123"/>
    </source>
</evidence>
<dbReference type="Proteomes" id="UP001497600">
    <property type="component" value="Chromosome G"/>
</dbReference>
<protein>
    <submittedName>
        <fullName evidence="16">Kinetochore protein Nuf2p</fullName>
    </submittedName>
</protein>
<evidence type="ECO:0000256" key="11">
    <source>
        <dbReference type="ARBA" id="ARBA00023328"/>
    </source>
</evidence>
<keyword evidence="7" id="KW-0995">Kinetochore</keyword>